<dbReference type="OrthoDB" id="9807829at2"/>
<dbReference type="InterPro" id="IPR050188">
    <property type="entry name" value="RluA_PseudoU_synthase"/>
</dbReference>
<dbReference type="RefSeq" id="WP_111646032.1">
    <property type="nucleotide sequence ID" value="NZ_QLMH01000014.1"/>
</dbReference>
<evidence type="ECO:0000256" key="6">
    <source>
        <dbReference type="RuleBase" id="RU362028"/>
    </source>
</evidence>
<dbReference type="PANTHER" id="PTHR21600">
    <property type="entry name" value="MITOCHONDRIAL RNA PSEUDOURIDINE SYNTHASE"/>
    <property type="match status" value="1"/>
</dbReference>
<sequence>MKSFVLTWNITEKDEGKLVREFLKEQNISRTALTDIKFHGGGIYVNGKFVTVRHVLRAGEVLEVHFPPEQRSADMVPQPLPLSIIYEDDYLLVVNKPPFMSTIPSREHPTGTLANALLFYYDQQQLPTTIHVVTRLDRDTSGLLLVAKHRHVHHLLSELQKKGQIKRRYEAICHGQLTQDKGTIDAPIGRKSDSIIEREVREDGQRAVTHFQVIKRMQHYTHVSLQLETGRTHQIRVHMSHIGHPLVGDELYGGSREKLSRQALHSKELSFFHPFVKKEYCFQSDLPDDMKRLIEQELDPNAKC</sequence>
<evidence type="ECO:0000256" key="4">
    <source>
        <dbReference type="PIRSR" id="PIRSR606225-1"/>
    </source>
</evidence>
<evidence type="ECO:0000313" key="9">
    <source>
        <dbReference type="Proteomes" id="UP000248555"/>
    </source>
</evidence>
<evidence type="ECO:0000313" key="8">
    <source>
        <dbReference type="EMBL" id="RAK17058.1"/>
    </source>
</evidence>
<name>A0A327Y7D7_9BACL</name>
<protein>
    <recommendedName>
        <fullName evidence="6">Pseudouridine synthase</fullName>
        <ecNumber evidence="6">5.4.99.-</ecNumber>
    </recommendedName>
</protein>
<dbReference type="GO" id="GO:0140098">
    <property type="term" value="F:catalytic activity, acting on RNA"/>
    <property type="evidence" value="ECO:0007669"/>
    <property type="project" value="UniProtKB-ARBA"/>
</dbReference>
<comment type="catalytic activity">
    <reaction evidence="1 6">
        <text>a uridine in RNA = a pseudouridine in RNA</text>
        <dbReference type="Rhea" id="RHEA:48348"/>
        <dbReference type="Rhea" id="RHEA-COMP:12068"/>
        <dbReference type="Rhea" id="RHEA-COMP:12069"/>
        <dbReference type="ChEBI" id="CHEBI:65314"/>
        <dbReference type="ChEBI" id="CHEBI:65315"/>
    </reaction>
</comment>
<reference evidence="8 9" key="1">
    <citation type="submission" date="2018-06" db="EMBL/GenBank/DDBJ databases">
        <title>Genomic Encyclopedia of Type Strains, Phase III (KMG-III): the genomes of soil and plant-associated and newly described type strains.</title>
        <authorList>
            <person name="Whitman W."/>
        </authorList>
    </citation>
    <scope>NUCLEOTIDE SEQUENCE [LARGE SCALE GENOMIC DNA]</scope>
    <source>
        <strain evidence="8 9">CGMCC 1.8979</strain>
    </source>
</reference>
<dbReference type="NCBIfam" id="TIGR00005">
    <property type="entry name" value="rluA_subfam"/>
    <property type="match status" value="1"/>
</dbReference>
<dbReference type="Proteomes" id="UP000248555">
    <property type="component" value="Unassembled WGS sequence"/>
</dbReference>
<dbReference type="GO" id="GO:0000455">
    <property type="term" value="P:enzyme-directed rRNA pseudouridine synthesis"/>
    <property type="evidence" value="ECO:0007669"/>
    <property type="project" value="TreeGrafter"/>
</dbReference>
<evidence type="ECO:0000256" key="2">
    <source>
        <dbReference type="ARBA" id="ARBA00010876"/>
    </source>
</evidence>
<dbReference type="Gene3D" id="3.30.2350.10">
    <property type="entry name" value="Pseudouridine synthase"/>
    <property type="match status" value="1"/>
</dbReference>
<dbReference type="InterPro" id="IPR006224">
    <property type="entry name" value="PsdUridine_synth_RluA-like_CS"/>
</dbReference>
<keyword evidence="9" id="KW-1185">Reference proteome</keyword>
<gene>
    <name evidence="8" type="ORF">B0I26_11464</name>
</gene>
<dbReference type="PROSITE" id="PS50889">
    <property type="entry name" value="S4"/>
    <property type="match status" value="1"/>
</dbReference>
<dbReference type="SUPFAM" id="SSF55120">
    <property type="entry name" value="Pseudouridine synthase"/>
    <property type="match status" value="1"/>
</dbReference>
<evidence type="ECO:0000259" key="7">
    <source>
        <dbReference type="Pfam" id="PF00849"/>
    </source>
</evidence>
<evidence type="ECO:0000256" key="3">
    <source>
        <dbReference type="ARBA" id="ARBA00023235"/>
    </source>
</evidence>
<comment type="similarity">
    <text evidence="2 6">Belongs to the pseudouridine synthase RluA family.</text>
</comment>
<dbReference type="InterPro" id="IPR006225">
    <property type="entry name" value="PsdUridine_synth_RluC/D"/>
</dbReference>
<keyword evidence="5" id="KW-0694">RNA-binding</keyword>
<evidence type="ECO:0000256" key="5">
    <source>
        <dbReference type="PROSITE-ProRule" id="PRU00182"/>
    </source>
</evidence>
<accession>A0A327Y7D7</accession>
<feature type="active site" evidence="4">
    <location>
        <position position="137"/>
    </location>
</feature>
<dbReference type="InterPro" id="IPR020103">
    <property type="entry name" value="PsdUridine_synth_cat_dom_sf"/>
</dbReference>
<comment type="function">
    <text evidence="6">Responsible for synthesis of pseudouridine from uracil.</text>
</comment>
<evidence type="ECO:0000256" key="1">
    <source>
        <dbReference type="ARBA" id="ARBA00000073"/>
    </source>
</evidence>
<dbReference type="PANTHER" id="PTHR21600:SF35">
    <property type="entry name" value="PSEUDOURIDINE SYNTHASE"/>
    <property type="match status" value="1"/>
</dbReference>
<dbReference type="InterPro" id="IPR006145">
    <property type="entry name" value="PsdUridine_synth_RsuA/RluA"/>
</dbReference>
<dbReference type="EMBL" id="QLMH01000014">
    <property type="protein sequence ID" value="RAK17058.1"/>
    <property type="molecule type" value="Genomic_DNA"/>
</dbReference>
<comment type="caution">
    <text evidence="8">The sequence shown here is derived from an EMBL/GenBank/DDBJ whole genome shotgun (WGS) entry which is preliminary data.</text>
</comment>
<organism evidence="8 9">
    <name type="scientific">Paranoxybacillus vitaminiphilus</name>
    <dbReference type="NCBI Taxonomy" id="581036"/>
    <lineage>
        <taxon>Bacteria</taxon>
        <taxon>Bacillati</taxon>
        <taxon>Bacillota</taxon>
        <taxon>Bacilli</taxon>
        <taxon>Bacillales</taxon>
        <taxon>Anoxybacillaceae</taxon>
        <taxon>Paranoxybacillus</taxon>
    </lineage>
</organism>
<keyword evidence="3 6" id="KW-0413">Isomerase</keyword>
<dbReference type="CDD" id="cd02869">
    <property type="entry name" value="PseudoU_synth_RluA_like"/>
    <property type="match status" value="1"/>
</dbReference>
<feature type="domain" description="Pseudouridine synthase RsuA/RluA-like" evidence="7">
    <location>
        <begin position="90"/>
        <end position="241"/>
    </location>
</feature>
<dbReference type="GO" id="GO:0009982">
    <property type="term" value="F:pseudouridine synthase activity"/>
    <property type="evidence" value="ECO:0007669"/>
    <property type="project" value="InterPro"/>
</dbReference>
<dbReference type="AlphaFoldDB" id="A0A327Y7D7"/>
<dbReference type="FunFam" id="3.30.2350.10:FF:000005">
    <property type="entry name" value="Pseudouridine synthase"/>
    <property type="match status" value="1"/>
</dbReference>
<dbReference type="Pfam" id="PF00849">
    <property type="entry name" value="PseudoU_synth_2"/>
    <property type="match status" value="1"/>
</dbReference>
<proteinExistence type="inferred from homology"/>
<dbReference type="EC" id="5.4.99.-" evidence="6"/>
<dbReference type="PROSITE" id="PS01129">
    <property type="entry name" value="PSI_RLU"/>
    <property type="match status" value="1"/>
</dbReference>
<dbReference type="GO" id="GO:0003723">
    <property type="term" value="F:RNA binding"/>
    <property type="evidence" value="ECO:0007669"/>
    <property type="project" value="UniProtKB-KW"/>
</dbReference>